<dbReference type="PANTHER" id="PTHR33116">
    <property type="entry name" value="REVERSE TRANSCRIPTASE ZINC-BINDING DOMAIN-CONTAINING PROTEIN-RELATED-RELATED"/>
    <property type="match status" value="1"/>
</dbReference>
<protein>
    <recommendedName>
        <fullName evidence="3">Reverse transcriptase</fullName>
    </recommendedName>
</protein>
<dbReference type="Proteomes" id="UP001454036">
    <property type="component" value="Unassembled WGS sequence"/>
</dbReference>
<reference evidence="1 2" key="1">
    <citation type="submission" date="2024-01" db="EMBL/GenBank/DDBJ databases">
        <title>The complete chloroplast genome sequence of Lithospermum erythrorhizon: insights into the phylogenetic relationship among Boraginaceae species and the maternal lineages of purple gromwells.</title>
        <authorList>
            <person name="Okada T."/>
            <person name="Watanabe K."/>
        </authorList>
    </citation>
    <scope>NUCLEOTIDE SEQUENCE [LARGE SCALE GENOMIC DNA]</scope>
</reference>
<proteinExistence type="predicted"/>
<keyword evidence="2" id="KW-1185">Reference proteome</keyword>
<evidence type="ECO:0000313" key="2">
    <source>
        <dbReference type="Proteomes" id="UP001454036"/>
    </source>
</evidence>
<evidence type="ECO:0008006" key="3">
    <source>
        <dbReference type="Google" id="ProtNLM"/>
    </source>
</evidence>
<name>A0AAV3RW16_LITER</name>
<sequence>MMYVESVIHSLLINGTQVGYIRTGRGLRQGDPLFPYLFIICTEGLISLLKGACARGELSEAQLIMRILKLYGKWSGQLVSVQKSTVLFSPNVDSQTQNQISGILGMPEVFTHGKYLGLPTNIGTSKKEVLKSVIDRINTKVANWNPRLLSKAGK</sequence>
<organism evidence="1 2">
    <name type="scientific">Lithospermum erythrorhizon</name>
    <name type="common">Purple gromwell</name>
    <name type="synonym">Lithospermum officinale var. erythrorhizon</name>
    <dbReference type="NCBI Taxonomy" id="34254"/>
    <lineage>
        <taxon>Eukaryota</taxon>
        <taxon>Viridiplantae</taxon>
        <taxon>Streptophyta</taxon>
        <taxon>Embryophyta</taxon>
        <taxon>Tracheophyta</taxon>
        <taxon>Spermatophyta</taxon>
        <taxon>Magnoliopsida</taxon>
        <taxon>eudicotyledons</taxon>
        <taxon>Gunneridae</taxon>
        <taxon>Pentapetalae</taxon>
        <taxon>asterids</taxon>
        <taxon>lamiids</taxon>
        <taxon>Boraginales</taxon>
        <taxon>Boraginaceae</taxon>
        <taxon>Boraginoideae</taxon>
        <taxon>Lithospermeae</taxon>
        <taxon>Lithospermum</taxon>
    </lineage>
</organism>
<dbReference type="AlphaFoldDB" id="A0AAV3RW16"/>
<comment type="caution">
    <text evidence="1">The sequence shown here is derived from an EMBL/GenBank/DDBJ whole genome shotgun (WGS) entry which is preliminary data.</text>
</comment>
<accession>A0AAV3RW16</accession>
<dbReference type="PANTHER" id="PTHR33116:SF86">
    <property type="entry name" value="REVERSE TRANSCRIPTASE DOMAIN-CONTAINING PROTEIN"/>
    <property type="match status" value="1"/>
</dbReference>
<gene>
    <name evidence="1" type="ORF">LIER_32353</name>
</gene>
<dbReference type="EMBL" id="BAABME010012390">
    <property type="protein sequence ID" value="GAA0185065.1"/>
    <property type="molecule type" value="Genomic_DNA"/>
</dbReference>
<evidence type="ECO:0000313" key="1">
    <source>
        <dbReference type="EMBL" id="GAA0185065.1"/>
    </source>
</evidence>